<feature type="region of interest" description="Disordered" evidence="1">
    <location>
        <begin position="504"/>
        <end position="536"/>
    </location>
</feature>
<dbReference type="PROSITE" id="PS00036">
    <property type="entry name" value="BZIP_BASIC"/>
    <property type="match status" value="1"/>
</dbReference>
<sequence length="717" mass="75795">MLVDNPLSSTFSFQPSFEDFFNMDLISGPSSGTASSNGGSSSRSSSGSPSQSFQTLPPTPPNPFTIPDPSINSYFNFLDDDFPSTKVDPLAPPPTTAAPFDFFAPYNPSSASPLQSTSPDSAIASSSSPSATDSPLAIDPQLVGTPAQSKAMSEFDEDEDEDDEDAEDHDLNDLDNDAVITPVKVGGRGKAARKGTVQSGGVVKKSSGGASAADRKEKYQSSGILTTTSTEPNDWRPTPEEYKKMSSKEKRQLRNKISARNFRVRRKEYITTLEGDIAERDRLIDCIRSELTGTKSENVALRQEIATLKKALLEGRGLPTTPVLPPPAPLPEIPAAVLASASSPSASPAPKSGVSPPPKSPLVTANTRKDLPTSPRIGARNFWGGASGMSGFGGITPVHTTLIPEWGSVLSGKAQNAYPRNTSSALQENINPLLNGVTSTTLAGLGYLAQHQGQKKDGSKEMPGLNNGNNVFDSFADRNLFTLKSMEDFRMQLWTRMGQQQSQSRQLQQHLAQQALLQQAQSPQQPPSSQGLASGIRPHYFTKQSPALSSLLSGKAAGSSYPTPPPSPPMRHASTSSTPSSSTPTLSHQPTEQQALLATLASQTLVKKLGSAFWDAFSGGSANSPLANAGVGAKKEWDADKVRKVLEGKAVVRVVDVDSLPPTPSPLPAPTTATVGTGAISSSGIGMGVGMKEEADKRCGKPVCFTALEEKLKNLHL</sequence>
<dbReference type="AlphaFoldDB" id="A0AAD5UQP4"/>
<evidence type="ECO:0000256" key="1">
    <source>
        <dbReference type="SAM" id="MobiDB-lite"/>
    </source>
</evidence>
<dbReference type="SMART" id="SM00338">
    <property type="entry name" value="BRLZ"/>
    <property type="match status" value="1"/>
</dbReference>
<feature type="compositionally biased region" description="Low complexity" evidence="1">
    <location>
        <begin position="574"/>
        <end position="591"/>
    </location>
</feature>
<reference evidence="3" key="1">
    <citation type="submission" date="2022-07" db="EMBL/GenBank/DDBJ databases">
        <title>Genome Sequence of Physisporinus lineatus.</title>
        <authorList>
            <person name="Buettner E."/>
        </authorList>
    </citation>
    <scope>NUCLEOTIDE SEQUENCE</scope>
    <source>
        <strain evidence="3">VT162</strain>
    </source>
</reference>
<dbReference type="Gene3D" id="1.20.5.170">
    <property type="match status" value="1"/>
</dbReference>
<organism evidence="3 4">
    <name type="scientific">Meripilus lineatus</name>
    <dbReference type="NCBI Taxonomy" id="2056292"/>
    <lineage>
        <taxon>Eukaryota</taxon>
        <taxon>Fungi</taxon>
        <taxon>Dikarya</taxon>
        <taxon>Basidiomycota</taxon>
        <taxon>Agaricomycotina</taxon>
        <taxon>Agaricomycetes</taxon>
        <taxon>Polyporales</taxon>
        <taxon>Meripilaceae</taxon>
        <taxon>Meripilus</taxon>
    </lineage>
</organism>
<feature type="compositionally biased region" description="Acidic residues" evidence="1">
    <location>
        <begin position="154"/>
        <end position="176"/>
    </location>
</feature>
<dbReference type="GO" id="GO:0003700">
    <property type="term" value="F:DNA-binding transcription factor activity"/>
    <property type="evidence" value="ECO:0007669"/>
    <property type="project" value="InterPro"/>
</dbReference>
<feature type="region of interest" description="Disordered" evidence="1">
    <location>
        <begin position="339"/>
        <end position="377"/>
    </location>
</feature>
<dbReference type="SUPFAM" id="SSF57959">
    <property type="entry name" value="Leucine zipper domain"/>
    <property type="match status" value="1"/>
</dbReference>
<evidence type="ECO:0000313" key="3">
    <source>
        <dbReference type="EMBL" id="KAJ3475074.1"/>
    </source>
</evidence>
<evidence type="ECO:0000313" key="4">
    <source>
        <dbReference type="Proteomes" id="UP001212997"/>
    </source>
</evidence>
<evidence type="ECO:0000259" key="2">
    <source>
        <dbReference type="PROSITE" id="PS00036"/>
    </source>
</evidence>
<dbReference type="PANTHER" id="PTHR48125">
    <property type="entry name" value="LP07818P1"/>
    <property type="match status" value="1"/>
</dbReference>
<dbReference type="InterPro" id="IPR046347">
    <property type="entry name" value="bZIP_sf"/>
</dbReference>
<feature type="compositionally biased region" description="Low complexity" evidence="1">
    <location>
        <begin position="194"/>
        <end position="212"/>
    </location>
</feature>
<feature type="compositionally biased region" description="Low complexity" evidence="1">
    <location>
        <begin position="116"/>
        <end position="135"/>
    </location>
</feature>
<feature type="compositionally biased region" description="Polar residues" evidence="1">
    <location>
        <begin position="220"/>
        <end position="232"/>
    </location>
</feature>
<accession>A0AAD5UQP4</accession>
<feature type="domain" description="BZIP" evidence="2">
    <location>
        <begin position="250"/>
        <end position="265"/>
    </location>
</feature>
<comment type="caution">
    <text evidence="3">The sequence shown here is derived from an EMBL/GenBank/DDBJ whole genome shotgun (WGS) entry which is preliminary data.</text>
</comment>
<dbReference type="InterPro" id="IPR004827">
    <property type="entry name" value="bZIP"/>
</dbReference>
<feature type="region of interest" description="Disordered" evidence="1">
    <location>
        <begin position="28"/>
        <end position="72"/>
    </location>
</feature>
<feature type="compositionally biased region" description="Low complexity" evidence="1">
    <location>
        <begin position="504"/>
        <end position="535"/>
    </location>
</feature>
<name>A0AAD5UQP4_9APHY</name>
<dbReference type="PANTHER" id="PTHR48125:SF12">
    <property type="entry name" value="AT HOOK TRANSCRIPTION FACTOR FAMILY-RELATED"/>
    <property type="match status" value="1"/>
</dbReference>
<dbReference type="EMBL" id="JANAWD010000922">
    <property type="protein sequence ID" value="KAJ3475074.1"/>
    <property type="molecule type" value="Genomic_DNA"/>
</dbReference>
<dbReference type="CDD" id="cd14810">
    <property type="entry name" value="bZIP_u1"/>
    <property type="match status" value="1"/>
</dbReference>
<feature type="compositionally biased region" description="Basic and acidic residues" evidence="1">
    <location>
        <begin position="233"/>
        <end position="251"/>
    </location>
</feature>
<feature type="region of interest" description="Disordered" evidence="1">
    <location>
        <begin position="83"/>
        <end position="102"/>
    </location>
</feature>
<feature type="region of interest" description="Disordered" evidence="1">
    <location>
        <begin position="109"/>
        <end position="251"/>
    </location>
</feature>
<feature type="compositionally biased region" description="Low complexity" evidence="1">
    <location>
        <begin position="339"/>
        <end position="354"/>
    </location>
</feature>
<dbReference type="Proteomes" id="UP001212997">
    <property type="component" value="Unassembled WGS sequence"/>
</dbReference>
<feature type="compositionally biased region" description="Low complexity" evidence="1">
    <location>
        <begin position="28"/>
        <end position="56"/>
    </location>
</feature>
<proteinExistence type="predicted"/>
<protein>
    <recommendedName>
        <fullName evidence="2">BZIP domain-containing protein</fullName>
    </recommendedName>
</protein>
<feature type="region of interest" description="Disordered" evidence="1">
    <location>
        <begin position="552"/>
        <end position="591"/>
    </location>
</feature>
<feature type="compositionally biased region" description="Low complexity" evidence="1">
    <location>
        <begin position="552"/>
        <end position="561"/>
    </location>
</feature>
<gene>
    <name evidence="3" type="ORF">NLI96_g12077</name>
</gene>
<keyword evidence="4" id="KW-1185">Reference proteome</keyword>
<feature type="compositionally biased region" description="Pro residues" evidence="1">
    <location>
        <begin position="57"/>
        <end position="66"/>
    </location>
</feature>